<reference evidence="6" key="2">
    <citation type="submission" date="2012-03" db="EMBL/GenBank/DDBJ databases">
        <title>The complete genome sequence of the pioneer microbe on fresh volcanic deposit, Leptospirillum ferrooxidans strain C2-3.</title>
        <authorList>
            <person name="Fujimura R."/>
            <person name="Sato Y."/>
            <person name="Nishizawa T."/>
            <person name="Nanba K."/>
            <person name="Oshima K."/>
            <person name="Hattori M."/>
            <person name="Kamijo T."/>
            <person name="Ohta H."/>
        </authorList>
    </citation>
    <scope>NUCLEOTIDE SEQUENCE [LARGE SCALE GENOMIC DNA]</scope>
    <source>
        <strain evidence="6">C2-3</strain>
    </source>
</reference>
<dbReference type="GO" id="GO:0030170">
    <property type="term" value="F:pyridoxal phosphate binding"/>
    <property type="evidence" value="ECO:0007669"/>
    <property type="project" value="InterPro"/>
</dbReference>
<dbReference type="Gene3D" id="3.90.1150.10">
    <property type="entry name" value="Aspartate Aminotransferase, domain 1"/>
    <property type="match status" value="1"/>
</dbReference>
<dbReference type="InterPro" id="IPR015424">
    <property type="entry name" value="PyrdxlP-dep_Trfase"/>
</dbReference>
<protein>
    <submittedName>
        <fullName evidence="5">Aspartate aminotransferase</fullName>
    </submittedName>
</protein>
<evidence type="ECO:0000259" key="4">
    <source>
        <dbReference type="Pfam" id="PF00155"/>
    </source>
</evidence>
<dbReference type="Gene3D" id="3.40.640.10">
    <property type="entry name" value="Type I PLP-dependent aspartate aminotransferase-like (Major domain)"/>
    <property type="match status" value="1"/>
</dbReference>
<dbReference type="EMBL" id="AP012342">
    <property type="protein sequence ID" value="BAM06812.1"/>
    <property type="molecule type" value="Genomic_DNA"/>
</dbReference>
<dbReference type="HOGENOM" id="CLU_017584_4_5_0"/>
<keyword evidence="6" id="KW-1185">Reference proteome</keyword>
<feature type="domain" description="Aminotransferase class I/classII large" evidence="4">
    <location>
        <begin position="30"/>
        <end position="369"/>
    </location>
</feature>
<dbReference type="STRING" id="1162668.LFE_1120"/>
<dbReference type="CDD" id="cd00609">
    <property type="entry name" value="AAT_like"/>
    <property type="match status" value="1"/>
</dbReference>
<evidence type="ECO:0000313" key="5">
    <source>
        <dbReference type="EMBL" id="BAM06812.1"/>
    </source>
</evidence>
<dbReference type="AlphaFoldDB" id="I0ING3"/>
<sequence length="399" mass="43980">MEFNRINSLPPYVFSIVNDLKTAARRRGEDIIDLGMGNPDLPTPMSIVDKLVEAARNPRNHRYSASKGIPKLREAICGLYNRHYGVTLDPETEAVVTIGSKEGIAHLALATMEPGDKVLVPNPTYPIHAFAFSLAGAEVLRYPMNPEGDHKADVLEAIENAGPGLKAVLLCYPHNPTTMTVPDGLFERVVELAHERNFFVIHDLAYADITFGGYRAPSFLEVPGAKEVGAEFFTLSKSYNMPGWRVGFLVGNKQIVGALTRLKSYLDYGMFQPIQIASIHALNNHDQTPQKISAVYEKRCKVLVDGLNRAGWSVTMPKGSMFVWAKIPQIHRHMGSVEFAKLLMSEAQVGVSPGVGFGSAGDDHVRFALVENESRIRQATMNIRRFLVKSELSGAEHAL</sequence>
<evidence type="ECO:0000256" key="3">
    <source>
        <dbReference type="ARBA" id="ARBA00022679"/>
    </source>
</evidence>
<evidence type="ECO:0000313" key="6">
    <source>
        <dbReference type="Proteomes" id="UP000007382"/>
    </source>
</evidence>
<dbReference type="PANTHER" id="PTHR42832:SF1">
    <property type="entry name" value="GLUTAMATE-PYRUVATE AMINOTRANSFERASE ALAC"/>
    <property type="match status" value="1"/>
</dbReference>
<dbReference type="GO" id="GO:0008483">
    <property type="term" value="F:transaminase activity"/>
    <property type="evidence" value="ECO:0007669"/>
    <property type="project" value="UniProtKB-KW"/>
</dbReference>
<dbReference type="InterPro" id="IPR015421">
    <property type="entry name" value="PyrdxlP-dep_Trfase_major"/>
</dbReference>
<dbReference type="Pfam" id="PF00155">
    <property type="entry name" value="Aminotran_1_2"/>
    <property type="match status" value="1"/>
</dbReference>
<keyword evidence="2 5" id="KW-0032">Aminotransferase</keyword>
<dbReference type="KEGG" id="lfc:LFE_1120"/>
<dbReference type="PATRIC" id="fig|1162668.3.peg.1301"/>
<dbReference type="InterPro" id="IPR004839">
    <property type="entry name" value="Aminotransferase_I/II_large"/>
</dbReference>
<dbReference type="RefSeq" id="WP_014449302.1">
    <property type="nucleotide sequence ID" value="NC_017094.1"/>
</dbReference>
<dbReference type="SUPFAM" id="SSF53383">
    <property type="entry name" value="PLP-dependent transferases"/>
    <property type="match status" value="1"/>
</dbReference>
<dbReference type="eggNOG" id="COG0436">
    <property type="taxonomic scope" value="Bacteria"/>
</dbReference>
<dbReference type="InterPro" id="IPR015422">
    <property type="entry name" value="PyrdxlP-dep_Trfase_small"/>
</dbReference>
<keyword evidence="3 5" id="KW-0808">Transferase</keyword>
<evidence type="ECO:0000256" key="1">
    <source>
        <dbReference type="ARBA" id="ARBA00001933"/>
    </source>
</evidence>
<organism evidence="5 6">
    <name type="scientific">Leptospirillum ferrooxidans (strain C2-3)</name>
    <dbReference type="NCBI Taxonomy" id="1162668"/>
    <lineage>
        <taxon>Bacteria</taxon>
        <taxon>Pseudomonadati</taxon>
        <taxon>Nitrospirota</taxon>
        <taxon>Nitrospiria</taxon>
        <taxon>Nitrospirales</taxon>
        <taxon>Nitrospiraceae</taxon>
        <taxon>Leptospirillum</taxon>
    </lineage>
</organism>
<evidence type="ECO:0000256" key="2">
    <source>
        <dbReference type="ARBA" id="ARBA00022576"/>
    </source>
</evidence>
<accession>I0ING3</accession>
<dbReference type="InterPro" id="IPR050881">
    <property type="entry name" value="LL-DAP_aminotransferase"/>
</dbReference>
<proteinExistence type="predicted"/>
<dbReference type="PANTHER" id="PTHR42832">
    <property type="entry name" value="AMINO ACID AMINOTRANSFERASE"/>
    <property type="match status" value="1"/>
</dbReference>
<gene>
    <name evidence="5" type="ordered locus">LFE_1120</name>
</gene>
<name>I0ING3_LEPFC</name>
<dbReference type="OrthoDB" id="9763453at2"/>
<reference evidence="5 6" key="1">
    <citation type="journal article" date="2012" name="J. Bacteriol.">
        <title>Complete Genome Sequence of Leptospirillum ferrooxidans Strain C2-3, Isolated from a Fresh Volcanic Ash Deposit on the Island of Miyake, Japan.</title>
        <authorList>
            <person name="Fujimura R."/>
            <person name="Sato Y."/>
            <person name="Nishizawa T."/>
            <person name="Oshima K."/>
            <person name="Kim S.-W."/>
            <person name="Hattori M."/>
            <person name="Kamijo T."/>
            <person name="Ohta H."/>
        </authorList>
    </citation>
    <scope>NUCLEOTIDE SEQUENCE [LARGE SCALE GENOMIC DNA]</scope>
    <source>
        <strain evidence="5 6">C2-3</strain>
    </source>
</reference>
<comment type="cofactor">
    <cofactor evidence="1">
        <name>pyridoxal 5'-phosphate</name>
        <dbReference type="ChEBI" id="CHEBI:597326"/>
    </cofactor>
</comment>
<dbReference type="Proteomes" id="UP000007382">
    <property type="component" value="Chromosome"/>
</dbReference>